<dbReference type="Pfam" id="PF00106">
    <property type="entry name" value="adh_short"/>
    <property type="match status" value="1"/>
</dbReference>
<keyword evidence="3" id="KW-1185">Reference proteome</keyword>
<dbReference type="EMBL" id="LGSR01000022">
    <property type="protein sequence ID" value="KOS18362.1"/>
    <property type="molecule type" value="Genomic_DNA"/>
</dbReference>
<evidence type="ECO:0000313" key="2">
    <source>
        <dbReference type="EMBL" id="KOS18362.1"/>
    </source>
</evidence>
<dbReference type="PANTHER" id="PTHR43157">
    <property type="entry name" value="PHOSPHATIDYLINOSITOL-GLYCAN BIOSYNTHESIS CLASS F PROTEIN-RELATED"/>
    <property type="match status" value="1"/>
</dbReference>
<name>A0A0M9VT37_ESCWE</name>
<keyword evidence="1" id="KW-0560">Oxidoreductase</keyword>
<evidence type="ECO:0000313" key="3">
    <source>
        <dbReference type="Proteomes" id="UP000053831"/>
    </source>
</evidence>
<comment type="caution">
    <text evidence="2">The sequence shown here is derived from an EMBL/GenBank/DDBJ whole genome shotgun (WGS) entry which is preliminary data.</text>
</comment>
<dbReference type="AlphaFoldDB" id="A0A0M9VT37"/>
<sequence>MDLIASAVGHLLPLQLPQGDCTDRVIIVTGANRGLGLEAARHFVRLNASKVIIACRDLDKAELARQDIEASTTRTGVVEGWQLDLSSFESVRQFAARAAKLKRLDILLHNAGILSSKWEILEGHESHVTVNVISPLLLSLLLLPTLRRLGVEHNTVPRIINVSSDGANLAFVREIRQPQIMRALDDSNSFKGWDRYILTKLLQLMVIQKLAEAVDASGKGHVLINGVNPGLCKTQLFDNMSRIETFAAWVLNAVYGRTAEAGSRTLLAAAFAGEKTHGKWMTNGRKYSLPFVMRGAGKTKLTNRFWDELLGVLEQAEPGITANI</sequence>
<evidence type="ECO:0000256" key="1">
    <source>
        <dbReference type="ARBA" id="ARBA00023002"/>
    </source>
</evidence>
<gene>
    <name evidence="2" type="ORF">ESCO_002521</name>
</gene>
<dbReference type="GO" id="GO:0016491">
    <property type="term" value="F:oxidoreductase activity"/>
    <property type="evidence" value="ECO:0007669"/>
    <property type="project" value="UniProtKB-KW"/>
</dbReference>
<accession>A0A0M9VT37</accession>
<dbReference type="InterPro" id="IPR002347">
    <property type="entry name" value="SDR_fam"/>
</dbReference>
<organism evidence="2 3">
    <name type="scientific">Escovopsis weberi</name>
    <dbReference type="NCBI Taxonomy" id="150374"/>
    <lineage>
        <taxon>Eukaryota</taxon>
        <taxon>Fungi</taxon>
        <taxon>Dikarya</taxon>
        <taxon>Ascomycota</taxon>
        <taxon>Pezizomycotina</taxon>
        <taxon>Sordariomycetes</taxon>
        <taxon>Hypocreomycetidae</taxon>
        <taxon>Hypocreales</taxon>
        <taxon>Hypocreaceae</taxon>
        <taxon>Escovopsis</taxon>
    </lineage>
</organism>
<dbReference type="PRINTS" id="PR00081">
    <property type="entry name" value="GDHRDH"/>
</dbReference>
<dbReference type="SUPFAM" id="SSF51735">
    <property type="entry name" value="NAD(P)-binding Rossmann-fold domains"/>
    <property type="match status" value="1"/>
</dbReference>
<dbReference type="PANTHER" id="PTHR43157:SF31">
    <property type="entry name" value="PHOSPHATIDYLINOSITOL-GLYCAN BIOSYNTHESIS CLASS F PROTEIN"/>
    <property type="match status" value="1"/>
</dbReference>
<reference evidence="2 3" key="1">
    <citation type="submission" date="2015-07" db="EMBL/GenBank/DDBJ databases">
        <title>The genome of the fungus Escovopsis weberi, a specialized disease agent of ant agriculture.</title>
        <authorList>
            <person name="de Man T.J."/>
            <person name="Stajich J.E."/>
            <person name="Kubicek C.P."/>
            <person name="Chenthamara K."/>
            <person name="Atanasova L."/>
            <person name="Druzhinina I.S."/>
            <person name="Birnbaum S."/>
            <person name="Barribeau S.M."/>
            <person name="Teiling C."/>
            <person name="Suen G."/>
            <person name="Currie C."/>
            <person name="Gerardo N.M."/>
        </authorList>
    </citation>
    <scope>NUCLEOTIDE SEQUENCE [LARGE SCALE GENOMIC DNA]</scope>
</reference>
<dbReference type="Proteomes" id="UP000053831">
    <property type="component" value="Unassembled WGS sequence"/>
</dbReference>
<dbReference type="Gene3D" id="3.40.50.720">
    <property type="entry name" value="NAD(P)-binding Rossmann-like Domain"/>
    <property type="match status" value="1"/>
</dbReference>
<dbReference type="InterPro" id="IPR036291">
    <property type="entry name" value="NAD(P)-bd_dom_sf"/>
</dbReference>
<proteinExistence type="predicted"/>
<protein>
    <submittedName>
        <fullName evidence="2">Retinol dehydrogenase 11</fullName>
    </submittedName>
</protein>
<dbReference type="OrthoDB" id="542013at2759"/>
<dbReference type="STRING" id="150374.A0A0M9VT37"/>